<feature type="compositionally biased region" description="Basic residues" evidence="4">
    <location>
        <begin position="25"/>
        <end position="34"/>
    </location>
</feature>
<dbReference type="OrthoDB" id="2116030at2759"/>
<proteinExistence type="inferred from homology"/>
<sequence length="124" mass="13638">MRPSQLLRASHYKPMIKFLGASRKTIQHPPHKPAPHPCAPSDIKDSFPTFLSKRQSSSPSSSSSSSSPQSSTPFKDTGFKPSGKPNDFDNFWEAPGYLWRTKELSEKEMEAVESGGATDIRDGA</sequence>
<comment type="subcellular location">
    <subcellularLocation>
        <location evidence="1">Mitochondrion</location>
    </subcellularLocation>
</comment>
<comment type="similarity">
    <text evidence="3">Belongs to the alpha-ketoglutarate dehydrogenase component 4 family.</text>
</comment>
<gene>
    <name evidence="5" type="ORF">L198_07470</name>
</gene>
<keyword evidence="2" id="KW-0496">Mitochondrion</keyword>
<evidence type="ECO:0000256" key="1">
    <source>
        <dbReference type="ARBA" id="ARBA00004173"/>
    </source>
</evidence>
<protein>
    <submittedName>
        <fullName evidence="5">Uncharacterized protein</fullName>
    </submittedName>
</protein>
<feature type="compositionally biased region" description="Low complexity" evidence="4">
    <location>
        <begin position="55"/>
        <end position="71"/>
    </location>
</feature>
<dbReference type="InterPro" id="IPR020373">
    <property type="entry name" value="Kgd4/YMR-31"/>
</dbReference>
<reference evidence="5 6" key="1">
    <citation type="submission" date="2016-06" db="EMBL/GenBank/DDBJ databases">
        <title>Evolution of pathogenesis and genome organization in the Tremellales.</title>
        <authorList>
            <person name="Cuomo C."/>
            <person name="Litvintseva A."/>
            <person name="Heitman J."/>
            <person name="Chen Y."/>
            <person name="Sun S."/>
            <person name="Springer D."/>
            <person name="Dromer F."/>
            <person name="Young S."/>
            <person name="Zeng Q."/>
            <person name="Chapman S."/>
            <person name="Gujja S."/>
            <person name="Saif S."/>
            <person name="Birren B."/>
        </authorList>
    </citation>
    <scope>NUCLEOTIDE SEQUENCE [LARGE SCALE GENOMIC DNA]</scope>
    <source>
        <strain evidence="5 6">CBS 7118</strain>
    </source>
</reference>
<dbReference type="GeneID" id="30196681"/>
<evidence type="ECO:0000313" key="6">
    <source>
        <dbReference type="Proteomes" id="UP000094819"/>
    </source>
</evidence>
<dbReference type="Proteomes" id="UP000094819">
    <property type="component" value="Unassembled WGS sequence"/>
</dbReference>
<feature type="region of interest" description="Disordered" evidence="4">
    <location>
        <begin position="18"/>
        <end position="91"/>
    </location>
</feature>
<evidence type="ECO:0000256" key="3">
    <source>
        <dbReference type="ARBA" id="ARBA00043970"/>
    </source>
</evidence>
<accession>A0A1E3IDS2</accession>
<name>A0A1E3IDS2_9TREE</name>
<comment type="caution">
    <text evidence="5">The sequence shown here is derived from an EMBL/GenBank/DDBJ whole genome shotgun (WGS) entry which is preliminary data.</text>
</comment>
<evidence type="ECO:0000256" key="2">
    <source>
        <dbReference type="ARBA" id="ARBA00023128"/>
    </source>
</evidence>
<organism evidence="5 6">
    <name type="scientific">Cryptococcus wingfieldii CBS 7118</name>
    <dbReference type="NCBI Taxonomy" id="1295528"/>
    <lineage>
        <taxon>Eukaryota</taxon>
        <taxon>Fungi</taxon>
        <taxon>Dikarya</taxon>
        <taxon>Basidiomycota</taxon>
        <taxon>Agaricomycotina</taxon>
        <taxon>Tremellomycetes</taxon>
        <taxon>Tremellales</taxon>
        <taxon>Cryptococcaceae</taxon>
        <taxon>Cryptococcus</taxon>
    </lineage>
</organism>
<evidence type="ECO:0000256" key="4">
    <source>
        <dbReference type="SAM" id="MobiDB-lite"/>
    </source>
</evidence>
<dbReference type="AlphaFoldDB" id="A0A1E3IDS2"/>
<dbReference type="RefSeq" id="XP_019028606.1">
    <property type="nucleotide sequence ID" value="XM_019179465.1"/>
</dbReference>
<keyword evidence="6" id="KW-1185">Reference proteome</keyword>
<dbReference type="Pfam" id="PF10937">
    <property type="entry name" value="Kgd4-YMR31"/>
    <property type="match status" value="1"/>
</dbReference>
<dbReference type="GO" id="GO:0006103">
    <property type="term" value="P:2-oxoglutarate metabolic process"/>
    <property type="evidence" value="ECO:0007669"/>
    <property type="project" value="InterPro"/>
</dbReference>
<dbReference type="EMBL" id="AWGH01000034">
    <property type="protein sequence ID" value="ODN85901.1"/>
    <property type="molecule type" value="Genomic_DNA"/>
</dbReference>
<dbReference type="GO" id="GO:0005739">
    <property type="term" value="C:mitochondrion"/>
    <property type="evidence" value="ECO:0007669"/>
    <property type="project" value="UniProtKB-SubCell"/>
</dbReference>
<evidence type="ECO:0000313" key="5">
    <source>
        <dbReference type="EMBL" id="ODN85901.1"/>
    </source>
</evidence>